<evidence type="ECO:0000313" key="4">
    <source>
        <dbReference type="Proteomes" id="UP000612349"/>
    </source>
</evidence>
<reference evidence="3" key="1">
    <citation type="journal article" date="2014" name="Int. J. Syst. Evol. Microbiol.">
        <title>Complete genome sequence of Corynebacterium casei LMG S-19264T (=DSM 44701T), isolated from a smear-ripened cheese.</title>
        <authorList>
            <consortium name="US DOE Joint Genome Institute (JGI-PGF)"/>
            <person name="Walter F."/>
            <person name="Albersmeier A."/>
            <person name="Kalinowski J."/>
            <person name="Ruckert C."/>
        </authorList>
    </citation>
    <scope>NUCLEOTIDE SEQUENCE</scope>
    <source>
        <strain evidence="3">CGMCC 1.15360</strain>
    </source>
</reference>
<feature type="transmembrane region" description="Helical" evidence="1">
    <location>
        <begin position="130"/>
        <end position="152"/>
    </location>
</feature>
<feature type="transmembrane region" description="Helical" evidence="1">
    <location>
        <begin position="59"/>
        <end position="90"/>
    </location>
</feature>
<keyword evidence="4" id="KW-1185">Reference proteome</keyword>
<keyword evidence="1" id="KW-1133">Transmembrane helix</keyword>
<dbReference type="InterPro" id="IPR013099">
    <property type="entry name" value="K_chnl_dom"/>
</dbReference>
<dbReference type="Pfam" id="PF07885">
    <property type="entry name" value="Ion_trans_2"/>
    <property type="match status" value="1"/>
</dbReference>
<comment type="caution">
    <text evidence="3">The sequence shown here is derived from an EMBL/GenBank/DDBJ whole genome shotgun (WGS) entry which is preliminary data.</text>
</comment>
<accession>A0A916YZA4</accession>
<sequence length="168" mass="18801">MVDQLADAAYYQLGKELLAATLLATVCIVIHGLGLAFITKLIRPSDDPNRVTHLPPVSIHGILITIMLVLTLFVIHGVEIWLFALFYLFVDALPDLSSALYFSIISYSTVGYNDALIDPMWRNVGALESISGVIMLGWSTAYFVRILGHIDYKRVRFGRRRSRSVDET</sequence>
<organism evidence="3 4">
    <name type="scientific">Croceicoccus mobilis</name>
    <dbReference type="NCBI Taxonomy" id="1703339"/>
    <lineage>
        <taxon>Bacteria</taxon>
        <taxon>Pseudomonadati</taxon>
        <taxon>Pseudomonadota</taxon>
        <taxon>Alphaproteobacteria</taxon>
        <taxon>Sphingomonadales</taxon>
        <taxon>Erythrobacteraceae</taxon>
        <taxon>Croceicoccus</taxon>
    </lineage>
</organism>
<gene>
    <name evidence="3" type="ORF">GCM10010990_17060</name>
</gene>
<evidence type="ECO:0000259" key="2">
    <source>
        <dbReference type="Pfam" id="PF07885"/>
    </source>
</evidence>
<dbReference type="RefSeq" id="WP_066771297.1">
    <property type="nucleotide sequence ID" value="NZ_BMIP01000003.1"/>
</dbReference>
<dbReference type="SUPFAM" id="SSF81324">
    <property type="entry name" value="Voltage-gated potassium channels"/>
    <property type="match status" value="1"/>
</dbReference>
<keyword evidence="1" id="KW-0812">Transmembrane</keyword>
<name>A0A916YZA4_9SPHN</name>
<feature type="transmembrane region" description="Helical" evidence="1">
    <location>
        <begin position="17"/>
        <end position="38"/>
    </location>
</feature>
<keyword evidence="1" id="KW-0472">Membrane</keyword>
<dbReference type="Proteomes" id="UP000612349">
    <property type="component" value="Unassembled WGS sequence"/>
</dbReference>
<proteinExistence type="predicted"/>
<reference evidence="3" key="2">
    <citation type="submission" date="2020-09" db="EMBL/GenBank/DDBJ databases">
        <authorList>
            <person name="Sun Q."/>
            <person name="Zhou Y."/>
        </authorList>
    </citation>
    <scope>NUCLEOTIDE SEQUENCE</scope>
    <source>
        <strain evidence="3">CGMCC 1.15360</strain>
    </source>
</reference>
<feature type="domain" description="Potassium channel" evidence="2">
    <location>
        <begin position="79"/>
        <end position="147"/>
    </location>
</feature>
<evidence type="ECO:0000313" key="3">
    <source>
        <dbReference type="EMBL" id="GGD68120.1"/>
    </source>
</evidence>
<dbReference type="OrthoDB" id="2974133at2"/>
<protein>
    <recommendedName>
        <fullName evidence="2">Potassium channel domain-containing protein</fullName>
    </recommendedName>
</protein>
<dbReference type="Gene3D" id="1.10.287.70">
    <property type="match status" value="1"/>
</dbReference>
<dbReference type="AlphaFoldDB" id="A0A916YZA4"/>
<evidence type="ECO:0000256" key="1">
    <source>
        <dbReference type="SAM" id="Phobius"/>
    </source>
</evidence>
<dbReference type="EMBL" id="BMIP01000003">
    <property type="protein sequence ID" value="GGD68120.1"/>
    <property type="molecule type" value="Genomic_DNA"/>
</dbReference>